<keyword evidence="6" id="KW-0694">RNA-binding</keyword>
<dbReference type="Pfam" id="PF07927">
    <property type="entry name" value="HicA_toxin"/>
    <property type="match status" value="1"/>
</dbReference>
<reference evidence="9" key="1">
    <citation type="submission" date="2016-10" db="EMBL/GenBank/DDBJ databases">
        <authorList>
            <person name="Varghese N."/>
            <person name="Submissions S."/>
        </authorList>
    </citation>
    <scope>NUCLEOTIDE SEQUENCE [LARGE SCALE GENOMIC DNA]</scope>
    <source>
        <strain evidence="9">DSM 25329</strain>
    </source>
</reference>
<evidence type="ECO:0000256" key="2">
    <source>
        <dbReference type="ARBA" id="ARBA00022649"/>
    </source>
</evidence>
<dbReference type="Gene3D" id="3.30.920.30">
    <property type="entry name" value="Hypothetical protein"/>
    <property type="match status" value="1"/>
</dbReference>
<gene>
    <name evidence="8" type="ORF">SAMN04487996_13053</name>
</gene>
<protein>
    <submittedName>
        <fullName evidence="8">HicA toxin of toxin-antitoxin</fullName>
    </submittedName>
</protein>
<keyword evidence="3" id="KW-0540">Nuclease</keyword>
<evidence type="ECO:0000256" key="5">
    <source>
        <dbReference type="ARBA" id="ARBA00022801"/>
    </source>
</evidence>
<organism evidence="8 9">
    <name type="scientific">Dyadobacter soli</name>
    <dbReference type="NCBI Taxonomy" id="659014"/>
    <lineage>
        <taxon>Bacteria</taxon>
        <taxon>Pseudomonadati</taxon>
        <taxon>Bacteroidota</taxon>
        <taxon>Cytophagia</taxon>
        <taxon>Cytophagales</taxon>
        <taxon>Spirosomataceae</taxon>
        <taxon>Dyadobacter</taxon>
    </lineage>
</organism>
<evidence type="ECO:0000256" key="4">
    <source>
        <dbReference type="ARBA" id="ARBA00022759"/>
    </source>
</evidence>
<evidence type="ECO:0000256" key="7">
    <source>
        <dbReference type="ARBA" id="ARBA00023016"/>
    </source>
</evidence>
<evidence type="ECO:0000256" key="1">
    <source>
        <dbReference type="ARBA" id="ARBA00006620"/>
    </source>
</evidence>
<keyword evidence="9" id="KW-1185">Reference proteome</keyword>
<dbReference type="InterPro" id="IPR038570">
    <property type="entry name" value="HicA_sf"/>
</dbReference>
<name>A0A1G8ACR5_9BACT</name>
<evidence type="ECO:0000313" key="8">
    <source>
        <dbReference type="EMBL" id="SDH18754.1"/>
    </source>
</evidence>
<dbReference type="STRING" id="659014.SAMN04487996_13053"/>
<dbReference type="GO" id="GO:0003729">
    <property type="term" value="F:mRNA binding"/>
    <property type="evidence" value="ECO:0007669"/>
    <property type="project" value="InterPro"/>
</dbReference>
<dbReference type="EMBL" id="FNAN01000030">
    <property type="protein sequence ID" value="SDH18754.1"/>
    <property type="molecule type" value="Genomic_DNA"/>
</dbReference>
<sequence length="61" mass="7382">MKYSEFHRIIRRNGWILARTRGSHYMYTKNGITYCVPYHSSKEMNEGLRKTIIKEMKLTNQ</sequence>
<keyword evidence="7" id="KW-0346">Stress response</keyword>
<dbReference type="GO" id="GO:0004519">
    <property type="term" value="F:endonuclease activity"/>
    <property type="evidence" value="ECO:0007669"/>
    <property type="project" value="UniProtKB-KW"/>
</dbReference>
<dbReference type="Proteomes" id="UP000198748">
    <property type="component" value="Unassembled WGS sequence"/>
</dbReference>
<accession>A0A1G8ACR5</accession>
<evidence type="ECO:0000313" key="9">
    <source>
        <dbReference type="Proteomes" id="UP000198748"/>
    </source>
</evidence>
<dbReference type="RefSeq" id="WP_090157504.1">
    <property type="nucleotide sequence ID" value="NZ_FNAN01000030.1"/>
</dbReference>
<evidence type="ECO:0000256" key="6">
    <source>
        <dbReference type="ARBA" id="ARBA00022884"/>
    </source>
</evidence>
<dbReference type="AlphaFoldDB" id="A0A1G8ACR5"/>
<evidence type="ECO:0000256" key="3">
    <source>
        <dbReference type="ARBA" id="ARBA00022722"/>
    </source>
</evidence>
<dbReference type="GO" id="GO:0016787">
    <property type="term" value="F:hydrolase activity"/>
    <property type="evidence" value="ECO:0007669"/>
    <property type="project" value="UniProtKB-KW"/>
</dbReference>
<dbReference type="OrthoDB" id="9798547at2"/>
<keyword evidence="5" id="KW-0378">Hydrolase</keyword>
<proteinExistence type="inferred from homology"/>
<comment type="similarity">
    <text evidence="1">Belongs to the HicA mRNA interferase family.</text>
</comment>
<dbReference type="InterPro" id="IPR012933">
    <property type="entry name" value="HicA_mRNA_interferase"/>
</dbReference>
<dbReference type="SUPFAM" id="SSF54786">
    <property type="entry name" value="YcfA/nrd intein domain"/>
    <property type="match status" value="1"/>
</dbReference>
<keyword evidence="4" id="KW-0255">Endonuclease</keyword>
<keyword evidence="2" id="KW-1277">Toxin-antitoxin system</keyword>